<keyword evidence="4" id="KW-1185">Reference proteome</keyword>
<feature type="compositionally biased region" description="Polar residues" evidence="1">
    <location>
        <begin position="91"/>
        <end position="105"/>
    </location>
</feature>
<dbReference type="AlphaFoldDB" id="A0A380MNX4"/>
<gene>
    <name evidence="3" type="ORF">NCTC13337_00670</name>
</gene>
<dbReference type="InterPro" id="IPR036457">
    <property type="entry name" value="PPM-type-like_dom_sf"/>
</dbReference>
<protein>
    <recommendedName>
        <fullName evidence="2">PPM-type phosphatase domain-containing protein</fullName>
    </recommendedName>
</protein>
<dbReference type="EMBL" id="UHIC01000001">
    <property type="protein sequence ID" value="SUO94320.1"/>
    <property type="molecule type" value="Genomic_DNA"/>
</dbReference>
<dbReference type="Pfam" id="PF13672">
    <property type="entry name" value="PP2C_2"/>
    <property type="match status" value="1"/>
</dbReference>
<evidence type="ECO:0000313" key="3">
    <source>
        <dbReference type="EMBL" id="SUO94320.1"/>
    </source>
</evidence>
<feature type="compositionally biased region" description="Basic and acidic residues" evidence="1">
    <location>
        <begin position="57"/>
        <end position="69"/>
    </location>
</feature>
<evidence type="ECO:0000256" key="1">
    <source>
        <dbReference type="SAM" id="MobiDB-lite"/>
    </source>
</evidence>
<dbReference type="OrthoDB" id="963478at2"/>
<dbReference type="InterPro" id="IPR001932">
    <property type="entry name" value="PPM-type_phosphatase-like_dom"/>
</dbReference>
<proteinExistence type="predicted"/>
<reference evidence="3 4" key="1">
    <citation type="submission" date="2018-06" db="EMBL/GenBank/DDBJ databases">
        <authorList>
            <consortium name="Pathogen Informatics"/>
            <person name="Doyle S."/>
        </authorList>
    </citation>
    <scope>NUCLEOTIDE SEQUENCE [LARGE SCALE GENOMIC DNA]</scope>
    <source>
        <strain evidence="3 4">NCTC13337</strain>
    </source>
</reference>
<accession>A0A380MNX4</accession>
<feature type="domain" description="PPM-type phosphatase" evidence="2">
    <location>
        <begin position="247"/>
        <end position="493"/>
    </location>
</feature>
<evidence type="ECO:0000313" key="4">
    <source>
        <dbReference type="Proteomes" id="UP000254601"/>
    </source>
</evidence>
<dbReference type="SUPFAM" id="SSF81606">
    <property type="entry name" value="PP2C-like"/>
    <property type="match status" value="1"/>
</dbReference>
<evidence type="ECO:0000259" key="2">
    <source>
        <dbReference type="Pfam" id="PF13672"/>
    </source>
</evidence>
<sequence>MTDPKHPPNEASAIPDDASLSDENKLLPVDEKSPTSDTSIERCSDERENANLSESDSENKSLPMEEHSDGLATSLDNEQSSNHKQPLDALNNETSSTDQVSTPPNKVSPAEVDVFPASTTADLDKIIDGGTIRLPNAKQNQPYCETLPASKIHDLTALQLSEDTDVELTLEENILKGTPQKAGEYQLSLIGKRGKERIQITLQLLINPDPRTLWQEIEPETPLFRKSHRAYLRQSTPQATLTAARIRGRSHAHKGSFCEDDIAILSSPNTLGYFGMVADGAGSSRYSRLASQVLCESVPRHLQKNFHALQQKENFAELLAPIEENKIETNLRTALSTCLAHSVYYALNDLQAHCQLNGESIPITFRDLYSTCLCFWALPLADGSYILTSYWVGDGGLAVAHDNTFTLLGEPDGGEFSGQTRFLTVEEVSEAAFKKRIRCARYTNLQSVWALTDGITDAKFASESQLNQPEQWRALANEILPHLADEKALYDWLGFWSQGNHDDRSLCVLEIHHKECTDD</sequence>
<feature type="compositionally biased region" description="Polar residues" evidence="1">
    <location>
        <begin position="74"/>
        <end position="84"/>
    </location>
</feature>
<dbReference type="Gene3D" id="3.60.40.10">
    <property type="entry name" value="PPM-type phosphatase domain"/>
    <property type="match status" value="1"/>
</dbReference>
<name>A0A380MNX4_9GAMM</name>
<dbReference type="Proteomes" id="UP000254601">
    <property type="component" value="Unassembled WGS sequence"/>
</dbReference>
<feature type="compositionally biased region" description="Basic and acidic residues" evidence="1">
    <location>
        <begin position="22"/>
        <end position="49"/>
    </location>
</feature>
<dbReference type="RefSeq" id="WP_072575965.1">
    <property type="nucleotide sequence ID" value="NZ_LWHB01000039.1"/>
</dbReference>
<feature type="region of interest" description="Disordered" evidence="1">
    <location>
        <begin position="1"/>
        <end position="111"/>
    </location>
</feature>
<organism evidence="3 4">
    <name type="scientific">Suttonella ornithocola</name>
    <dbReference type="NCBI Taxonomy" id="279832"/>
    <lineage>
        <taxon>Bacteria</taxon>
        <taxon>Pseudomonadati</taxon>
        <taxon>Pseudomonadota</taxon>
        <taxon>Gammaproteobacteria</taxon>
        <taxon>Cardiobacteriales</taxon>
        <taxon>Cardiobacteriaceae</taxon>
        <taxon>Suttonella</taxon>
    </lineage>
</organism>